<dbReference type="PANTHER" id="PTHR45681:SF6">
    <property type="entry name" value="POLYKETIDE SYNTHASE 37"/>
    <property type="match status" value="1"/>
</dbReference>
<dbReference type="AlphaFoldDB" id="A0A7R9KEY2"/>
<dbReference type="EMBL" id="CAJPIZ010000792">
    <property type="protein sequence ID" value="CAG2102296.1"/>
    <property type="molecule type" value="Genomic_DNA"/>
</dbReference>
<dbReference type="Pfam" id="PF21149">
    <property type="entry name" value="FAS_pseudo-KR"/>
    <property type="match status" value="1"/>
</dbReference>
<dbReference type="Gene3D" id="3.90.180.10">
    <property type="entry name" value="Medium-chain alcohol dehydrogenases, catalytic domain"/>
    <property type="match status" value="1"/>
</dbReference>
<accession>A0A7R9KEY2</accession>
<dbReference type="EMBL" id="OC855367">
    <property type="protein sequence ID" value="CAD7621866.1"/>
    <property type="molecule type" value="Genomic_DNA"/>
</dbReference>
<evidence type="ECO:0000256" key="3">
    <source>
        <dbReference type="ARBA" id="ARBA00022679"/>
    </source>
</evidence>
<keyword evidence="2" id="KW-0597">Phosphoprotein</keyword>
<dbReference type="OrthoDB" id="6503696at2759"/>
<dbReference type="InterPro" id="IPR029063">
    <property type="entry name" value="SAM-dependent_MTases_sf"/>
</dbReference>
<dbReference type="GO" id="GO:0016740">
    <property type="term" value="F:transferase activity"/>
    <property type="evidence" value="ECO:0007669"/>
    <property type="project" value="UniProtKB-KW"/>
</dbReference>
<dbReference type="SUPFAM" id="SSF50129">
    <property type="entry name" value="GroES-like"/>
    <property type="match status" value="1"/>
</dbReference>
<dbReference type="GO" id="GO:0016491">
    <property type="term" value="F:oxidoreductase activity"/>
    <property type="evidence" value="ECO:0007669"/>
    <property type="project" value="InterPro"/>
</dbReference>
<dbReference type="InterPro" id="IPR050444">
    <property type="entry name" value="Polyketide_Synthase"/>
</dbReference>
<evidence type="ECO:0000313" key="6">
    <source>
        <dbReference type="Proteomes" id="UP000759131"/>
    </source>
</evidence>
<dbReference type="FunFam" id="3.40.50.720:FF:000209">
    <property type="entry name" value="Polyketide synthase Pks12"/>
    <property type="match status" value="1"/>
</dbReference>
<dbReference type="InterPro" id="IPR020843">
    <property type="entry name" value="ER"/>
</dbReference>
<organism evidence="5">
    <name type="scientific">Medioppia subpectinata</name>
    <dbReference type="NCBI Taxonomy" id="1979941"/>
    <lineage>
        <taxon>Eukaryota</taxon>
        <taxon>Metazoa</taxon>
        <taxon>Ecdysozoa</taxon>
        <taxon>Arthropoda</taxon>
        <taxon>Chelicerata</taxon>
        <taxon>Arachnida</taxon>
        <taxon>Acari</taxon>
        <taxon>Acariformes</taxon>
        <taxon>Sarcoptiformes</taxon>
        <taxon>Oribatida</taxon>
        <taxon>Brachypylina</taxon>
        <taxon>Oppioidea</taxon>
        <taxon>Oppiidae</taxon>
        <taxon>Medioppia</taxon>
    </lineage>
</organism>
<dbReference type="InterPro" id="IPR042104">
    <property type="entry name" value="PKS_dehydratase_sf"/>
</dbReference>
<dbReference type="Gene3D" id="3.40.50.150">
    <property type="entry name" value="Vaccinia Virus protein VP39"/>
    <property type="match status" value="1"/>
</dbReference>
<evidence type="ECO:0000259" key="4">
    <source>
        <dbReference type="SMART" id="SM00829"/>
    </source>
</evidence>
<proteinExistence type="predicted"/>
<evidence type="ECO:0000256" key="2">
    <source>
        <dbReference type="ARBA" id="ARBA00022553"/>
    </source>
</evidence>
<dbReference type="InterPro" id="IPR013149">
    <property type="entry name" value="ADH-like_C"/>
</dbReference>
<dbReference type="Pfam" id="PF00107">
    <property type="entry name" value="ADH_zinc_N"/>
    <property type="match status" value="1"/>
</dbReference>
<dbReference type="InterPro" id="IPR049391">
    <property type="entry name" value="FAS_pseudo-KR"/>
</dbReference>
<dbReference type="Proteomes" id="UP000759131">
    <property type="component" value="Unassembled WGS sequence"/>
</dbReference>
<gene>
    <name evidence="5" type="ORF">OSB1V03_LOCUS2336</name>
</gene>
<keyword evidence="3" id="KW-0808">Transferase</keyword>
<name>A0A7R9KEY2_9ACAR</name>
<dbReference type="PROSITE" id="PS00978">
    <property type="entry name" value="FAD_G3PDH_2"/>
    <property type="match status" value="1"/>
</dbReference>
<dbReference type="Gene3D" id="3.40.50.720">
    <property type="entry name" value="NAD(P)-binding Rossmann-like Domain"/>
    <property type="match status" value="1"/>
</dbReference>
<dbReference type="Gene3D" id="3.10.129.110">
    <property type="entry name" value="Polyketide synthase dehydratase"/>
    <property type="match status" value="1"/>
</dbReference>
<dbReference type="InterPro" id="IPR036291">
    <property type="entry name" value="NAD(P)-bd_dom_sf"/>
</dbReference>
<evidence type="ECO:0000256" key="1">
    <source>
        <dbReference type="ARBA" id="ARBA00022450"/>
    </source>
</evidence>
<dbReference type="SUPFAM" id="SSF51735">
    <property type="entry name" value="NAD(P)-binding Rossmann-fold domains"/>
    <property type="match status" value="1"/>
</dbReference>
<reference evidence="5" key="1">
    <citation type="submission" date="2020-11" db="EMBL/GenBank/DDBJ databases">
        <authorList>
            <person name="Tran Van P."/>
        </authorList>
    </citation>
    <scope>NUCLEOTIDE SEQUENCE</scope>
</reference>
<keyword evidence="6" id="KW-1185">Reference proteome</keyword>
<feature type="domain" description="Enoyl reductase (ER)" evidence="4">
    <location>
        <begin position="707"/>
        <end position="1000"/>
    </location>
</feature>
<sequence>MASRNTVITGNNNSILCIITDNIYSVWTQLYGLISGEPDDSHQSFWYFVIAFSDGSPEVRDDHCIPCGETPVSVSTGYLSKRVANYTVGCDVQRFHHFKQCYLYSSRRTELCSHCRHRCLKLMASTQYSLDRKDIYKELGVLGLDYGPNFQRLKRIQTNDFRDIYGINEWDGNFVTYLDAMLQSMVFAAPFRKLIVPVMIRTIRVDPRVLFDALRLNRNLLSKRINDSTQVSTDLIQESPFLGTAEARPILYSHDRQFIERFAKYSAEMPFYFDAKCCRLVAHGLEVEGVIAQPIPRHPPIADLVLDSYQFVANEDHDAISSVDTQMVCKSMAIKVKQMGFKEMKCDFNYQSIADNVIEEYRNENNENRVLFRIFDKLLTEMVDYNKNMKNSRDMTKVLNEIQEKPEYDLSKDMINQIQKNERLIRSLVDIVCENVLNINDINVTEINVSGNILAKEVEQIISFFKAGAFHVNYSLVVKSKQNIIDVYKSKAIEWDSKDDLPLKPSHLFTDPEIAFMSLMGDSYFQNSILKTRITEFTKLSTESGLKLIATKYDGIGTVAILFRKMDIKVKVPQNDNIIKISGDYQQWFGELQRKLRAEKESNHNVDNVWLVANDSCINGIIEPGGENCRYIFHMDTNTDTNIDFNTKPYSDILANDLVANVIKGGKVGTYRHIALTTDSDKVFTNDYYLNLGQTRELSGLQWYDLSTVSTPKHCYDFVGNEVTKHKIHIYSAGIIFHDVMVATGQIPIGPEAIYTECIIGGEFAGRRADTGERVMGIELGRCVSTFVNVASHAFSPIPDHWSMDEAVSILSTYSTTYYGLIRKGRLQRGESILIHSAAGGVGQAAMNVCKHYECDIYATVGTEEKKQFLMNEYNIPENKIFNSRDILFKSQIMEATEGKGVDVVLNSLSGEKLVATYECVANSGRIVEMGRYDMVQNRKLGMFDFVRDIDLICVVLDLVVERNPKFLPEFFDWVHKNITNGCVKPINQTVFPAAEAVNA</sequence>
<dbReference type="CDD" id="cd05195">
    <property type="entry name" value="enoyl_red"/>
    <property type="match status" value="1"/>
</dbReference>
<protein>
    <recommendedName>
        <fullName evidence="4">Enoyl reductase (ER) domain-containing protein</fullName>
    </recommendedName>
</protein>
<keyword evidence="1" id="KW-0596">Phosphopantetheine</keyword>
<dbReference type="InterPro" id="IPR011032">
    <property type="entry name" value="GroES-like_sf"/>
</dbReference>
<dbReference type="PANTHER" id="PTHR45681">
    <property type="entry name" value="POLYKETIDE SYNTHASE 44-RELATED"/>
    <property type="match status" value="1"/>
</dbReference>
<dbReference type="SMART" id="SM00829">
    <property type="entry name" value="PKS_ER"/>
    <property type="match status" value="1"/>
</dbReference>
<feature type="non-terminal residue" evidence="5">
    <location>
        <position position="1000"/>
    </location>
</feature>
<evidence type="ECO:0000313" key="5">
    <source>
        <dbReference type="EMBL" id="CAD7621866.1"/>
    </source>
</evidence>